<dbReference type="RefSeq" id="WP_065182674.1">
    <property type="nucleotide sequence ID" value="NZ_LYVI01000010.1"/>
</dbReference>
<dbReference type="AlphaFoldDB" id="A0AAP7GSF9"/>
<protein>
    <recommendedName>
        <fullName evidence="1">Knr4/Smi1-like domain-containing protein</fullName>
    </recommendedName>
</protein>
<gene>
    <name evidence="2" type="ORF">A9K56_14980</name>
</gene>
<dbReference type="EMBL" id="LYVI01000010">
    <property type="protein sequence ID" value="OBU60309.1"/>
    <property type="molecule type" value="Genomic_DNA"/>
</dbReference>
<dbReference type="InterPro" id="IPR037883">
    <property type="entry name" value="Knr4/Smi1-like_sf"/>
</dbReference>
<accession>A0AAP7GSF9</accession>
<evidence type="ECO:0000313" key="3">
    <source>
        <dbReference type="Proteomes" id="UP000092125"/>
    </source>
</evidence>
<evidence type="ECO:0000313" key="2">
    <source>
        <dbReference type="EMBL" id="OBU60309.1"/>
    </source>
</evidence>
<proteinExistence type="predicted"/>
<reference evidence="2 3" key="1">
    <citation type="submission" date="2016-05" db="EMBL/GenBank/DDBJ databases">
        <title>Draft Genome Sequences of Stenotrophomonas maltophilia Strains Sm32COP, Sm41DVV, Sm46PAILV, SmF3, SmF22, SmSOFb1 and SmCVFa1, Isolated from Different Manures, in France.</title>
        <authorList>
            <person name="Nazaret S."/>
            <person name="Bodilis J."/>
        </authorList>
    </citation>
    <scope>NUCLEOTIDE SEQUENCE [LARGE SCALE GENOMIC DNA]</scope>
    <source>
        <strain evidence="2 3">Sm41DVV</strain>
    </source>
</reference>
<name>A0AAP7GSF9_STEMA</name>
<dbReference type="SUPFAM" id="SSF160631">
    <property type="entry name" value="SMI1/KNR4-like"/>
    <property type="match status" value="1"/>
</dbReference>
<sequence length="166" mass="18542">MNILYSNFLDFLVGKGWILVGRDGGDGSPPVIDDSINADVPAFYLEFLSNFTSLSNKDESRWFVSIEEFAGVSDGAFSWDEFEKMSIDAAMTDADGEDVRKFWAEYLPIFMAVDGDYQFVGLGRSSGAVVHGVEPEFENVTRLAETFDEFLTAAMNGQYDELFFGR</sequence>
<evidence type="ECO:0000259" key="1">
    <source>
        <dbReference type="Pfam" id="PF09346"/>
    </source>
</evidence>
<feature type="domain" description="Knr4/Smi1-like" evidence="1">
    <location>
        <begin position="36"/>
        <end position="152"/>
    </location>
</feature>
<comment type="caution">
    <text evidence="2">The sequence shown here is derived from an EMBL/GenBank/DDBJ whole genome shotgun (WGS) entry which is preliminary data.</text>
</comment>
<dbReference type="Pfam" id="PF09346">
    <property type="entry name" value="SMI1_KNR4"/>
    <property type="match status" value="1"/>
</dbReference>
<organism evidence="2 3">
    <name type="scientific">Stenotrophomonas maltophilia</name>
    <name type="common">Pseudomonas maltophilia</name>
    <name type="synonym">Xanthomonas maltophilia</name>
    <dbReference type="NCBI Taxonomy" id="40324"/>
    <lineage>
        <taxon>Bacteria</taxon>
        <taxon>Pseudomonadati</taxon>
        <taxon>Pseudomonadota</taxon>
        <taxon>Gammaproteobacteria</taxon>
        <taxon>Lysobacterales</taxon>
        <taxon>Lysobacteraceae</taxon>
        <taxon>Stenotrophomonas</taxon>
        <taxon>Stenotrophomonas maltophilia group</taxon>
    </lineage>
</organism>
<dbReference type="Proteomes" id="UP000092125">
    <property type="component" value="Unassembled WGS sequence"/>
</dbReference>
<dbReference type="InterPro" id="IPR018958">
    <property type="entry name" value="Knr4/Smi1-like_dom"/>
</dbReference>